<dbReference type="InterPro" id="IPR005569">
    <property type="entry name" value="Arc_DNA-bd_dom"/>
</dbReference>
<dbReference type="SUPFAM" id="SSF47598">
    <property type="entry name" value="Ribbon-helix-helix"/>
    <property type="match status" value="1"/>
</dbReference>
<dbReference type="Pfam" id="PF03869">
    <property type="entry name" value="Arc"/>
    <property type="match status" value="1"/>
</dbReference>
<dbReference type="Gene3D" id="1.10.1220.10">
    <property type="entry name" value="Met repressor-like"/>
    <property type="match status" value="1"/>
</dbReference>
<gene>
    <name evidence="2" type="ORF">SAMN04490182_4589</name>
</gene>
<accession>A0ABY0UZJ1</accession>
<protein>
    <submittedName>
        <fullName evidence="2">Arc-like DNA binding domain-containing protein</fullName>
    </submittedName>
</protein>
<proteinExistence type="predicted"/>
<dbReference type="RefSeq" id="WP_076952769.1">
    <property type="nucleotide sequence ID" value="NZ_LT629753.1"/>
</dbReference>
<sequence>MSSTQYDSRTADKFVVRLPDGLRSAIEAAALADDRSMNSVFVKATRQYLDGQNRQQILLDTLANTVTTPIRADSNPRTSGLVPPAIGDYWVGQGGLYGGRREYPEGLCYVIFAVTDVGRHSYGEHGTNVEATSGIDGRENTTILVNRDGSHPAADAASAYTRDGHNDFYLPSSGELHHGYLYLPEAFEKEWYISSTQRSAYYAYGMFFVDGWIYGNGKDYVRLARPVRRILQ</sequence>
<evidence type="ECO:0000313" key="3">
    <source>
        <dbReference type="Proteomes" id="UP000199576"/>
    </source>
</evidence>
<reference evidence="2 3" key="1">
    <citation type="submission" date="2016-10" db="EMBL/GenBank/DDBJ databases">
        <authorList>
            <person name="Varghese N."/>
            <person name="Submissions S."/>
        </authorList>
    </citation>
    <scope>NUCLEOTIDE SEQUENCE [LARGE SCALE GENOMIC DNA]</scope>
    <source>
        <strain evidence="2 3">BS2981</strain>
    </source>
</reference>
<evidence type="ECO:0000313" key="2">
    <source>
        <dbReference type="EMBL" id="SDT42689.1"/>
    </source>
</evidence>
<dbReference type="EMBL" id="LT629753">
    <property type="protein sequence ID" value="SDT42689.1"/>
    <property type="molecule type" value="Genomic_DNA"/>
</dbReference>
<evidence type="ECO:0000259" key="1">
    <source>
        <dbReference type="Pfam" id="PF03869"/>
    </source>
</evidence>
<organism evidence="2 3">
    <name type="scientific">Pseudomonas cedrina</name>
    <dbReference type="NCBI Taxonomy" id="651740"/>
    <lineage>
        <taxon>Bacteria</taxon>
        <taxon>Pseudomonadati</taxon>
        <taxon>Pseudomonadota</taxon>
        <taxon>Gammaproteobacteria</taxon>
        <taxon>Pseudomonadales</taxon>
        <taxon>Pseudomonadaceae</taxon>
        <taxon>Pseudomonas</taxon>
    </lineage>
</organism>
<dbReference type="InterPro" id="IPR013321">
    <property type="entry name" value="Arc_rbn_hlx_hlx"/>
</dbReference>
<keyword evidence="3" id="KW-1185">Reference proteome</keyword>
<feature type="domain" description="Arc-like DNA binding" evidence="1">
    <location>
        <begin position="8"/>
        <end position="39"/>
    </location>
</feature>
<dbReference type="InterPro" id="IPR010985">
    <property type="entry name" value="Ribbon_hlx_hlx"/>
</dbReference>
<name>A0ABY0UZJ1_PSECE</name>
<dbReference type="Proteomes" id="UP000199576">
    <property type="component" value="Chromosome I"/>
</dbReference>